<name>A0AAE0SI27_9BIVA</name>
<feature type="compositionally biased region" description="Polar residues" evidence="5">
    <location>
        <begin position="1972"/>
        <end position="1987"/>
    </location>
</feature>
<feature type="region of interest" description="Disordered" evidence="5">
    <location>
        <begin position="2046"/>
        <end position="2083"/>
    </location>
</feature>
<reference evidence="7" key="1">
    <citation type="journal article" date="2021" name="Genome Biol. Evol.">
        <title>A High-Quality Reference Genome for a Parasitic Bivalve with Doubly Uniparental Inheritance (Bivalvia: Unionida).</title>
        <authorList>
            <person name="Smith C.H."/>
        </authorList>
    </citation>
    <scope>NUCLEOTIDE SEQUENCE</scope>
    <source>
        <strain evidence="7">CHS0354</strain>
    </source>
</reference>
<feature type="region of interest" description="Disordered" evidence="5">
    <location>
        <begin position="1679"/>
        <end position="1724"/>
    </location>
</feature>
<dbReference type="Gene3D" id="1.10.418.10">
    <property type="entry name" value="Calponin-like domain"/>
    <property type="match status" value="1"/>
</dbReference>
<feature type="region of interest" description="Disordered" evidence="5">
    <location>
        <begin position="1542"/>
        <end position="1656"/>
    </location>
</feature>
<evidence type="ECO:0000313" key="8">
    <source>
        <dbReference type="Proteomes" id="UP001195483"/>
    </source>
</evidence>
<dbReference type="EMBL" id="JAEAOA010000520">
    <property type="protein sequence ID" value="KAK3591835.1"/>
    <property type="molecule type" value="Genomic_DNA"/>
</dbReference>
<dbReference type="Proteomes" id="UP001195483">
    <property type="component" value="Unassembled WGS sequence"/>
</dbReference>
<accession>A0AAE0SI27</accession>
<feature type="compositionally biased region" description="Basic and acidic residues" evidence="5">
    <location>
        <begin position="610"/>
        <end position="619"/>
    </location>
</feature>
<comment type="caution">
    <text evidence="7">The sequence shown here is derived from an EMBL/GenBank/DDBJ whole genome shotgun (WGS) entry which is preliminary data.</text>
</comment>
<evidence type="ECO:0000256" key="1">
    <source>
        <dbReference type="ARBA" id="ARBA00004496"/>
    </source>
</evidence>
<dbReference type="GO" id="GO:0051959">
    <property type="term" value="F:dynein light intermediate chain binding"/>
    <property type="evidence" value="ECO:0007669"/>
    <property type="project" value="TreeGrafter"/>
</dbReference>
<feature type="compositionally biased region" description="Low complexity" evidence="5">
    <location>
        <begin position="1614"/>
        <end position="1628"/>
    </location>
</feature>
<evidence type="ECO:0000259" key="6">
    <source>
        <dbReference type="Pfam" id="PF19047"/>
    </source>
</evidence>
<feature type="compositionally biased region" description="Basic residues" evidence="5">
    <location>
        <begin position="1426"/>
        <end position="1435"/>
    </location>
</feature>
<dbReference type="GO" id="GO:0005813">
    <property type="term" value="C:centrosome"/>
    <property type="evidence" value="ECO:0007669"/>
    <property type="project" value="TreeGrafter"/>
</dbReference>
<feature type="region of interest" description="Disordered" evidence="5">
    <location>
        <begin position="982"/>
        <end position="1002"/>
    </location>
</feature>
<feature type="region of interest" description="Disordered" evidence="5">
    <location>
        <begin position="610"/>
        <end position="632"/>
    </location>
</feature>
<sequence>MADREQNFMESPLFIWIDTFRQEGTPALQYRDIYDGVFLSDVMQQIDPRPAYQKVTRLVKDINIRLQNWDVLMKNIRAYYQDVLQQLLIMKLPNIQTICREPEKEAGHAELKKALKLILGCAVQCERKEYFIGKIKGQDIEVQQEIVEYIKEITDDTVSVFPMEQPTYHLEQYTEKMFNHLIRLIKERDEDVEVITDLILEKEYFQSQAEGTVMLVTPPDSPEKHHLVVEIADAKAKIRHLRQELEEKQEQLSDISDELEVQKTTNTKLRNENAELIKDARSARSLRDELDVLREKMNKVNNYEAEILKYKEKLTELEFYKTRVEELREDNAILIETKGMLEEQLNNTHKRVETVIELEQELLHYREQTEELNSERDADRERIRLLMEENAQLQFEKKSSMNESTNLEQELEATKSRMARIGGSLSEQIHETTNAKILRLELENQRLQQRLEDMRESALIENTTLNLQLEKENQRLLKKIDKLQETMKENQQKCIELEEKNKELVTKKTELTHTLEIVKESSDRQIKELERENDDLTQTVEIIRERNEQTNDSKLKDLERENKRLHETVSTKNQQLSKFEFENRQLQKTFQKSKESADKIAELENENANLEKENSELHKKLQTSELTSEKYDKLEQENSNLEIENKKMQRTVQSLQSALQKKEQLEQEHINLTVENQKLQRTLESMKESSTKIVELENEKDLLNREIQQLRRSLEAQKSQRTKLEHMELDLMDLDNENQKLQKTLEITTKRVEHLEKDNSELESENENLQEKIESMKFSQKRLDELNKDNTELEEQIQRIGKEKSVLEKENKRLKVSNETKETALEELREKYNSLDKDYKNLKRLTEVQKDTSVKVKDMEKEHRDLIQQVSVEKKTVSTLREDLVNEKIKTQQLTNELERLNGELEKIGISREKLVRAEHSHDDSRYKALESMMEEALKKSMEIKEDKINSLESRLEESKNRNLKLQEELRLLKRECESLKQRYEEESVGHEREKRDIQSRQRDSLVWNSPFHQQQQQQGSNNPTKEILELKDHLVKVERMNATLMTENSNWKTQNNAQNERIRQLENEKSHLQSQYSNFHGQSHALQSQNAKLQVENSTLQSQCASLLAQNTSLQNQFSTLEGEHENLKSTHDQLIQELEALKQLHDELSSEYEALISEHGSLKSVHKTIKNENRELQQQLDNFLHGKEDINKLKDMYERQLDQLRRDQKSLNNLQLDHDKLRGEHNRLIGAHDKLETDHKSALADFKKMKTEHNTLQLMQTELQGNYARCKDELNAANMNMINLANKYEMILLTSQKLEEDNSKLLQQVQTLLNNNQDLLTKVLSSKDHFVEEEKMYMEKLADLRRQKERLEDKIMEHYKNREKQKKNRSLGAILVQKARLIMSRSQKSKSRTNLAEASPDNSSMGSGSLGDNGDHEPLSRSKSDKRRRRSRRGSAGNIAADGSPKLSKQNKILAKSTNAINFDQESSSADLRGDQSGEDLLNNSLHSQAANSAILCNSSFMLPGLGRVGVADDDEGGFRTVTGEPETGEEMLTLEEFLAEGKESPEKRKMRKPLDGFTHEDSESRSSENSDNSARHPLSRKPAPPLPTQLNNVCRTGSIPDVAITGSDLNMTRMSRVSTGSSGSSQDIRQETSFSHLNSPQANIRPDTSTPARTQADFRVRSLEEMNMYSPFQRQINDDHRSTSSSDSAPSPQVVRSGRYSDKPYSSENNPIYYSHSHSHRPIMDRELSSNSADRDKLSPDARLDLLTHGGQPFSPMTSFPAAGWSPAPNFSSPREPDRELKNDNDLSIQSAQGRYNRSPQDHSGIAGSRPMKATASMQSGTHSPGRLDHRPPTGSQVDGRQSTPQRRSGESPQGPRILVSRSQLGPTPYGQKNNAKVARPASAFGVPVNPVFQYNNMDSNVNRDLQGQALESRQPQHTANNSIVNTSNYSETNGPIQSPSNYSRAQRIERPQSVPPNMFNFPDDSHQDLNSSFNSSEKVTPSKGTPPVPPPRRNRDVVQNIKSQYSVLREPGVNSRTSLNKTSFSESVLNNARPMSLAGIARSQTPTSRTLPQPKVTQNKSPAPRPLNNEEDGTTPKENSVWYEYGCV</sequence>
<feature type="compositionally biased region" description="Polar residues" evidence="5">
    <location>
        <begin position="1837"/>
        <end position="1850"/>
    </location>
</feature>
<evidence type="ECO:0000256" key="2">
    <source>
        <dbReference type="ARBA" id="ARBA00022490"/>
    </source>
</evidence>
<feature type="domain" description="HOOK N-terminal" evidence="6">
    <location>
        <begin position="13"/>
        <end position="152"/>
    </location>
</feature>
<protein>
    <recommendedName>
        <fullName evidence="6">HOOK N-terminal domain-containing protein</fullName>
    </recommendedName>
</protein>
<dbReference type="Gene3D" id="1.10.287.1490">
    <property type="match status" value="1"/>
</dbReference>
<dbReference type="PANTHER" id="PTHR18947">
    <property type="entry name" value="HOOK PROTEINS"/>
    <property type="match status" value="1"/>
</dbReference>
<dbReference type="Pfam" id="PF19047">
    <property type="entry name" value="HOOK_N"/>
    <property type="match status" value="1"/>
</dbReference>
<dbReference type="InterPro" id="IPR043936">
    <property type="entry name" value="HOOK_N"/>
</dbReference>
<feature type="compositionally biased region" description="Polar residues" evidence="5">
    <location>
        <begin position="2046"/>
        <end position="2065"/>
    </location>
</feature>
<feature type="compositionally biased region" description="Polar residues" evidence="5">
    <location>
        <begin position="1864"/>
        <end position="1878"/>
    </location>
</feature>
<feature type="compositionally biased region" description="Polar residues" evidence="5">
    <location>
        <begin position="1634"/>
        <end position="1656"/>
    </location>
</feature>
<feature type="compositionally biased region" description="Basic and acidic residues" evidence="5">
    <location>
        <begin position="1542"/>
        <end position="1571"/>
    </location>
</feature>
<organism evidence="7 8">
    <name type="scientific">Potamilus streckersoni</name>
    <dbReference type="NCBI Taxonomy" id="2493646"/>
    <lineage>
        <taxon>Eukaryota</taxon>
        <taxon>Metazoa</taxon>
        <taxon>Spiralia</taxon>
        <taxon>Lophotrochozoa</taxon>
        <taxon>Mollusca</taxon>
        <taxon>Bivalvia</taxon>
        <taxon>Autobranchia</taxon>
        <taxon>Heteroconchia</taxon>
        <taxon>Palaeoheterodonta</taxon>
        <taxon>Unionida</taxon>
        <taxon>Unionoidea</taxon>
        <taxon>Unionidae</taxon>
        <taxon>Ambleminae</taxon>
        <taxon>Lampsilini</taxon>
        <taxon>Potamilus</taxon>
    </lineage>
</organism>
<feature type="region of interest" description="Disordered" evidence="5">
    <location>
        <begin position="1916"/>
        <end position="2000"/>
    </location>
</feature>
<feature type="region of interest" description="Disordered" evidence="5">
    <location>
        <begin position="1384"/>
        <end position="1452"/>
    </location>
</feature>
<keyword evidence="8" id="KW-1185">Reference proteome</keyword>
<proteinExistence type="predicted"/>
<comment type="subcellular location">
    <subcellularLocation>
        <location evidence="1">Cytoplasm</location>
    </subcellularLocation>
</comment>
<feature type="compositionally biased region" description="Polar residues" evidence="5">
    <location>
        <begin position="1789"/>
        <end position="1802"/>
    </location>
</feature>
<feature type="compositionally biased region" description="Basic and acidic residues" evidence="5">
    <location>
        <begin position="1778"/>
        <end position="1788"/>
    </location>
</feature>
<keyword evidence="3 4" id="KW-0175">Coiled coil</keyword>
<feature type="coiled-coil region" evidence="4">
    <location>
        <begin position="1049"/>
        <end position="1226"/>
    </location>
</feature>
<feature type="compositionally biased region" description="Polar residues" evidence="5">
    <location>
        <begin position="1394"/>
        <end position="1409"/>
    </location>
</feature>
<dbReference type="InterPro" id="IPR036872">
    <property type="entry name" value="CH_dom_sf"/>
</dbReference>
<dbReference type="SUPFAM" id="SSF116907">
    <property type="entry name" value="Hook domain"/>
    <property type="match status" value="1"/>
</dbReference>
<evidence type="ECO:0000256" key="3">
    <source>
        <dbReference type="ARBA" id="ARBA00023054"/>
    </source>
</evidence>
<dbReference type="GO" id="GO:0005737">
    <property type="term" value="C:cytoplasm"/>
    <property type="evidence" value="ECO:0007669"/>
    <property type="project" value="UniProtKB-SubCell"/>
</dbReference>
<keyword evidence="2" id="KW-0963">Cytoplasm</keyword>
<gene>
    <name evidence="7" type="ORF">CHS0354_007697</name>
</gene>
<dbReference type="CDD" id="cd22223">
    <property type="entry name" value="HkD_HkRP"/>
    <property type="match status" value="1"/>
</dbReference>
<dbReference type="GO" id="GO:0030705">
    <property type="term" value="P:cytoskeleton-dependent intracellular transport"/>
    <property type="evidence" value="ECO:0007669"/>
    <property type="project" value="InterPro"/>
</dbReference>
<evidence type="ECO:0000256" key="5">
    <source>
        <dbReference type="SAM" id="MobiDB-lite"/>
    </source>
</evidence>
<evidence type="ECO:0000313" key="7">
    <source>
        <dbReference type="EMBL" id="KAK3591835.1"/>
    </source>
</evidence>
<evidence type="ECO:0000256" key="4">
    <source>
        <dbReference type="SAM" id="Coils"/>
    </source>
</evidence>
<feature type="compositionally biased region" description="Polar residues" evidence="5">
    <location>
        <begin position="1916"/>
        <end position="1948"/>
    </location>
</feature>
<reference evidence="7" key="3">
    <citation type="submission" date="2023-05" db="EMBL/GenBank/DDBJ databases">
        <authorList>
            <person name="Smith C.H."/>
        </authorList>
    </citation>
    <scope>NUCLEOTIDE SEQUENCE</scope>
    <source>
        <strain evidence="7">CHS0354</strain>
        <tissue evidence="7">Mantle</tissue>
    </source>
</reference>
<dbReference type="GO" id="GO:0008017">
    <property type="term" value="F:microtubule binding"/>
    <property type="evidence" value="ECO:0007669"/>
    <property type="project" value="TreeGrafter"/>
</dbReference>
<dbReference type="GO" id="GO:0031122">
    <property type="term" value="P:cytoplasmic microtubule organization"/>
    <property type="evidence" value="ECO:0007669"/>
    <property type="project" value="TreeGrafter"/>
</dbReference>
<feature type="compositionally biased region" description="Basic and acidic residues" evidence="5">
    <location>
        <begin position="1415"/>
        <end position="1425"/>
    </location>
</feature>
<reference evidence="7" key="2">
    <citation type="journal article" date="2021" name="Genome Biol. Evol.">
        <title>Developing a high-quality reference genome for a parasitic bivalve with doubly uniparental inheritance (Bivalvia: Unionida).</title>
        <authorList>
            <person name="Smith C.H."/>
        </authorList>
    </citation>
    <scope>NUCLEOTIDE SEQUENCE</scope>
    <source>
        <strain evidence="7">CHS0354</strain>
        <tissue evidence="7">Mantle</tissue>
    </source>
</reference>
<dbReference type="PANTHER" id="PTHR18947:SF28">
    <property type="entry name" value="GIRDIN, ISOFORM A"/>
    <property type="match status" value="1"/>
</dbReference>
<feature type="coiled-coil region" evidence="4">
    <location>
        <begin position="1269"/>
        <end position="1370"/>
    </location>
</feature>
<feature type="region of interest" description="Disordered" evidence="5">
    <location>
        <begin position="1747"/>
        <end position="1880"/>
    </location>
</feature>